<evidence type="ECO:0000256" key="7">
    <source>
        <dbReference type="ARBA" id="ARBA00023004"/>
    </source>
</evidence>
<keyword evidence="8" id="KW-0411">Iron-sulfur</keyword>
<feature type="domain" description="4Fe-4S ferredoxin-type" evidence="10">
    <location>
        <begin position="1001"/>
        <end position="1030"/>
    </location>
</feature>
<dbReference type="PANTHER" id="PTHR43498">
    <property type="entry name" value="FERREDOXIN:COB-COM HETERODISULFIDE REDUCTASE SUBUNIT A"/>
    <property type="match status" value="1"/>
</dbReference>
<dbReference type="InterPro" id="IPR036188">
    <property type="entry name" value="FAD/NAD-bd_sf"/>
</dbReference>
<feature type="region of interest" description="Disordered" evidence="9">
    <location>
        <begin position="462"/>
        <end position="490"/>
    </location>
</feature>
<dbReference type="Pfam" id="PF07992">
    <property type="entry name" value="Pyr_redox_2"/>
    <property type="match status" value="1"/>
</dbReference>
<evidence type="ECO:0000256" key="9">
    <source>
        <dbReference type="SAM" id="MobiDB-lite"/>
    </source>
</evidence>
<dbReference type="InterPro" id="IPR039650">
    <property type="entry name" value="HdrA-like"/>
</dbReference>
<evidence type="ECO:0000313" key="11">
    <source>
        <dbReference type="EMBL" id="KPJ52799.1"/>
    </source>
</evidence>
<keyword evidence="4" id="KW-0479">Metal-binding</keyword>
<dbReference type="AlphaFoldDB" id="A0A0S7WS46"/>
<feature type="compositionally biased region" description="Low complexity" evidence="9">
    <location>
        <begin position="462"/>
        <end position="480"/>
    </location>
</feature>
<organism evidence="11 12">
    <name type="scientific">candidate division TA06 bacterium DG_24</name>
    <dbReference type="NCBI Taxonomy" id="1703770"/>
    <lineage>
        <taxon>Bacteria</taxon>
        <taxon>Bacteria division TA06</taxon>
    </lineage>
</organism>
<dbReference type="InterPro" id="IPR017896">
    <property type="entry name" value="4Fe4S_Fe-S-bd"/>
</dbReference>
<dbReference type="PANTHER" id="PTHR43498:SF1">
    <property type="entry name" value="COB--COM HETERODISULFIDE REDUCTASE IRON-SULFUR SUBUNIT A"/>
    <property type="match status" value="1"/>
</dbReference>
<proteinExistence type="inferred from homology"/>
<evidence type="ECO:0000256" key="4">
    <source>
        <dbReference type="ARBA" id="ARBA00022723"/>
    </source>
</evidence>
<dbReference type="EMBL" id="LIZS01000041">
    <property type="protein sequence ID" value="KPJ52799.1"/>
    <property type="molecule type" value="Genomic_DNA"/>
</dbReference>
<evidence type="ECO:0000259" key="10">
    <source>
        <dbReference type="PROSITE" id="PS51379"/>
    </source>
</evidence>
<name>A0A0S7WS46_UNCT6</name>
<keyword evidence="6" id="KW-0560">Oxidoreductase</keyword>
<evidence type="ECO:0000256" key="2">
    <source>
        <dbReference type="ARBA" id="ARBA00006561"/>
    </source>
</evidence>
<dbReference type="GO" id="GO:0046872">
    <property type="term" value="F:metal ion binding"/>
    <property type="evidence" value="ECO:0007669"/>
    <property type="project" value="UniProtKB-KW"/>
</dbReference>
<feature type="domain" description="4Fe-4S ferredoxin-type" evidence="10">
    <location>
        <begin position="170"/>
        <end position="199"/>
    </location>
</feature>
<comment type="caution">
    <text evidence="11">The sequence shown here is derived from an EMBL/GenBank/DDBJ whole genome shotgun (WGS) entry which is preliminary data.</text>
</comment>
<evidence type="ECO:0000256" key="1">
    <source>
        <dbReference type="ARBA" id="ARBA00001974"/>
    </source>
</evidence>
<dbReference type="Proteomes" id="UP000052008">
    <property type="component" value="Unassembled WGS sequence"/>
</dbReference>
<keyword evidence="7" id="KW-0408">Iron</keyword>
<keyword evidence="3" id="KW-0004">4Fe-4S</keyword>
<comment type="similarity">
    <text evidence="2">Belongs to the HdrA family.</text>
</comment>
<dbReference type="GO" id="GO:0051539">
    <property type="term" value="F:4 iron, 4 sulfur cluster binding"/>
    <property type="evidence" value="ECO:0007669"/>
    <property type="project" value="UniProtKB-KW"/>
</dbReference>
<dbReference type="PATRIC" id="fig|1703770.3.peg.1469"/>
<feature type="domain" description="4Fe-4S ferredoxin-type" evidence="10">
    <location>
        <begin position="123"/>
        <end position="152"/>
    </location>
</feature>
<dbReference type="Gene3D" id="3.40.50.720">
    <property type="entry name" value="NAD(P)-binding Rossmann-like Domain"/>
    <property type="match status" value="2"/>
</dbReference>
<feature type="compositionally biased region" description="Basic and acidic residues" evidence="9">
    <location>
        <begin position="481"/>
        <end position="490"/>
    </location>
</feature>
<accession>A0A0S7WS46</accession>
<keyword evidence="5" id="KW-0274">FAD</keyword>
<evidence type="ECO:0000256" key="5">
    <source>
        <dbReference type="ARBA" id="ARBA00022827"/>
    </source>
</evidence>
<dbReference type="InterPro" id="IPR023753">
    <property type="entry name" value="FAD/NAD-binding_dom"/>
</dbReference>
<reference evidence="11 12" key="1">
    <citation type="journal article" date="2015" name="Microbiome">
        <title>Genomic resolution of linkages in carbon, nitrogen, and sulfur cycling among widespread estuary sediment bacteria.</title>
        <authorList>
            <person name="Baker B.J."/>
            <person name="Lazar C.S."/>
            <person name="Teske A.P."/>
            <person name="Dick G.J."/>
        </authorList>
    </citation>
    <scope>NUCLEOTIDE SEQUENCE [LARGE SCALE GENOMIC DNA]</scope>
    <source>
        <strain evidence="11">DG_24</strain>
    </source>
</reference>
<dbReference type="SUPFAM" id="SSF51905">
    <property type="entry name" value="FAD/NAD(P)-binding domain"/>
    <property type="match status" value="2"/>
</dbReference>
<dbReference type="InterPro" id="IPR017900">
    <property type="entry name" value="4Fe4S_Fe_S_CS"/>
</dbReference>
<sequence length="1043" mass="112322">MARAATSERETAASGGERKGAALVVGGGVGGIRAALDLAEIGYKVYLVEKRPYLGGALVQLDKWFPTNDCGFCRLLPSVARDGAGEFCLRRELVHPGVVVLTSSGLVGLEGEAGAFVARVARAPRYVDQATCIGCALCVDVCPVETDDPFDKGLTRHKAIHLSHPNATANRYVIDPETCTMCGECVKVCPTEAIDLEAAEELLELAVGSVILDPGFQEFDPGPLTHYAYRRLANVVTSLDLERLISPTGRELRSDAREPAEAPLVRPSDGAPARRVAFLQCVGSRDNERPYCSSACCMYALKEAMLLTEIDPQIVPHIFFMDMRAYGKGYHRYYERAMSEGRIRFTRCRVPAVSEERESGDLVITYETEEGELQHEAFDLVVLSAGQVQPQSTRDLGQALGVGLNEFGFSAPVGFSSTTTNREGIFVCGSFTAPSDIPQAVVQASAAAAGAAAILGRAQVEPEAVPAPAEETEALTGTEEPSTREEEPRERGGIAAFLCRCGGQLDSSLDFGALRELLEGLLGVSSVTEVPYLCLASGLEELEKAIAESGAERLIVGACTPNPYQLLVGERARKAGVDTGLVEWVNYREGDGWVHADLEAATEKAKDLLAMGYERLRLEEIMPPKPGQVSDRVLVVGGGMAGMAASLALADQGIGVDLIERSNELGGNAREIFAVLGDADPRAAVAQTIEAVQASSRVNISLGTEVTDVSGQLGRFRAELRRPEGGTENLPPAETEYGAVIIATGAVEHEPTEYLFGTTDRVIGQRTLARRFAESEDPLDAKAVVMIQCVESREGARPYCSRICCSHAVRHAMEIRRRDPEADVYILYRDMMLYGLKEQYYGEAREQGIVFLRYDVEDKPSVELEDGSLEVKVMDRLLGGRIVLHPDLLVLSTGIDPEPPPAAPLETTEDGFIAEANVKFRPLEMVTEGILSCGLAHSPGSLEETLCSGRAAASRAAAIIRRLKEAPPRLVSEVHRRWCSGCELCVEGCPFGARTIDTDEKIAIVSESICQGCGVCATICPNGAAKLRGYRERQLFAMLDAAL</sequence>
<evidence type="ECO:0000256" key="3">
    <source>
        <dbReference type="ARBA" id="ARBA00022485"/>
    </source>
</evidence>
<dbReference type="STRING" id="1703770.AMJ39_06830"/>
<evidence type="ECO:0000256" key="8">
    <source>
        <dbReference type="ARBA" id="ARBA00023014"/>
    </source>
</evidence>
<dbReference type="GO" id="GO:0016491">
    <property type="term" value="F:oxidoreductase activity"/>
    <property type="evidence" value="ECO:0007669"/>
    <property type="project" value="UniProtKB-KW"/>
</dbReference>
<evidence type="ECO:0000256" key="6">
    <source>
        <dbReference type="ARBA" id="ARBA00023002"/>
    </source>
</evidence>
<feature type="domain" description="4Fe-4S ferredoxin-type" evidence="10">
    <location>
        <begin position="970"/>
        <end position="999"/>
    </location>
</feature>
<dbReference type="PROSITE" id="PS00198">
    <property type="entry name" value="4FE4S_FER_1"/>
    <property type="match status" value="2"/>
</dbReference>
<gene>
    <name evidence="11" type="ORF">AMJ39_06830</name>
</gene>
<protein>
    <recommendedName>
        <fullName evidence="10">4Fe-4S ferredoxin-type domain-containing protein</fullName>
    </recommendedName>
</protein>
<dbReference type="Gene3D" id="3.30.70.20">
    <property type="match status" value="2"/>
</dbReference>
<dbReference type="Pfam" id="PF12831">
    <property type="entry name" value="FAD_oxidored"/>
    <property type="match status" value="1"/>
</dbReference>
<dbReference type="Pfam" id="PF12838">
    <property type="entry name" value="Fer4_7"/>
    <property type="match status" value="2"/>
</dbReference>
<dbReference type="PROSITE" id="PS51379">
    <property type="entry name" value="4FE4S_FER_2"/>
    <property type="match status" value="4"/>
</dbReference>
<keyword evidence="5" id="KW-0285">Flavoprotein</keyword>
<evidence type="ECO:0000313" key="12">
    <source>
        <dbReference type="Proteomes" id="UP000052008"/>
    </source>
</evidence>
<comment type="cofactor">
    <cofactor evidence="1">
        <name>FAD</name>
        <dbReference type="ChEBI" id="CHEBI:57692"/>
    </cofactor>
</comment>